<dbReference type="InterPro" id="IPR003697">
    <property type="entry name" value="Maf-like"/>
</dbReference>
<dbReference type="HAMAP" id="MF_00528">
    <property type="entry name" value="Maf"/>
    <property type="match status" value="1"/>
</dbReference>
<evidence type="ECO:0000256" key="5">
    <source>
        <dbReference type="ARBA" id="ARBA00050213"/>
    </source>
</evidence>
<dbReference type="Pfam" id="PF02545">
    <property type="entry name" value="Maf"/>
    <property type="match status" value="1"/>
</dbReference>
<evidence type="ECO:0000256" key="6">
    <source>
        <dbReference type="ARBA" id="ARBA00053369"/>
    </source>
</evidence>
<dbReference type="PANTHER" id="PTHR43213">
    <property type="entry name" value="BIFUNCTIONAL DTTP/UTP PYROPHOSPHATASE/METHYLTRANSFERASE PROTEIN-RELATED"/>
    <property type="match status" value="1"/>
</dbReference>
<sequence length="210" mass="23109">MSQLLNSDTNSLMKTPIILASSSPFRQQILKKIALPFASFSPDIDESSLEGESPQSLVHRLSENKAQEAAKHFSDGLAIGSDQVAVFNNKVLGKPHTKENAIKQLSLFSGQCVTFYTGLSVFCIEEQRSITKVVPFKVYFRELTETQISNYLDLEQPYNCAGSFKSEGLGICLFNKLEGEDPNTLIGLPLIELTKILAEFGVDVLSQASQ</sequence>
<comment type="caution">
    <text evidence="10">The sequence shown here is derived from an EMBL/GenBank/DDBJ whole genome shotgun (WGS) entry which is preliminary data.</text>
</comment>
<dbReference type="GO" id="GO:0005737">
    <property type="term" value="C:cytoplasm"/>
    <property type="evidence" value="ECO:0007669"/>
    <property type="project" value="UniProtKB-SubCell"/>
</dbReference>
<dbReference type="EC" id="3.6.1.-" evidence="9"/>
<proteinExistence type="inferred from homology"/>
<dbReference type="EMBL" id="AUXZ01000077">
    <property type="protein sequence ID" value="KZN50163.1"/>
    <property type="molecule type" value="Genomic_DNA"/>
</dbReference>
<dbReference type="AlphaFoldDB" id="A0A167E7F1"/>
<accession>A0A167E7F1</accession>
<dbReference type="InterPro" id="IPR029001">
    <property type="entry name" value="ITPase-like_fam"/>
</dbReference>
<gene>
    <name evidence="10" type="ORF">N476_17610</name>
</gene>
<evidence type="ECO:0000256" key="8">
    <source>
        <dbReference type="ARBA" id="ARBA00068163"/>
    </source>
</evidence>
<dbReference type="GO" id="GO:0047429">
    <property type="term" value="F:nucleoside triphosphate diphosphatase activity"/>
    <property type="evidence" value="ECO:0007669"/>
    <property type="project" value="InterPro"/>
</dbReference>
<dbReference type="Gene3D" id="3.90.950.10">
    <property type="match status" value="1"/>
</dbReference>
<dbReference type="NCBIfam" id="TIGR00172">
    <property type="entry name" value="maf"/>
    <property type="match status" value="1"/>
</dbReference>
<feature type="site" description="Important for substrate specificity" evidence="9">
    <location>
        <position position="25"/>
    </location>
</feature>
<evidence type="ECO:0000256" key="3">
    <source>
        <dbReference type="ARBA" id="ARBA00022801"/>
    </source>
</evidence>
<feature type="site" description="Important for substrate specificity" evidence="9">
    <location>
        <position position="83"/>
    </location>
</feature>
<keyword evidence="3 9" id="KW-0378">Hydrolase</keyword>
<dbReference type="PANTHER" id="PTHR43213:SF10">
    <property type="entry name" value="7-METHYL-GTP PYROPHOSPHATASE"/>
    <property type="match status" value="1"/>
</dbReference>
<comment type="cofactor">
    <cofactor evidence="9">
        <name>a divalent metal cation</name>
        <dbReference type="ChEBI" id="CHEBI:60240"/>
    </cofactor>
</comment>
<feature type="active site" description="Proton acceptor" evidence="9">
    <location>
        <position position="82"/>
    </location>
</feature>
<evidence type="ECO:0000313" key="10">
    <source>
        <dbReference type="EMBL" id="KZN50163.1"/>
    </source>
</evidence>
<comment type="subcellular location">
    <subcellularLocation>
        <location evidence="1 9">Cytoplasm</location>
    </subcellularLocation>
</comment>
<evidence type="ECO:0000256" key="4">
    <source>
        <dbReference type="ARBA" id="ARBA00023080"/>
    </source>
</evidence>
<dbReference type="GO" id="GO:0009117">
    <property type="term" value="P:nucleotide metabolic process"/>
    <property type="evidence" value="ECO:0007669"/>
    <property type="project" value="UniProtKB-KW"/>
</dbReference>
<evidence type="ECO:0000256" key="9">
    <source>
        <dbReference type="HAMAP-Rule" id="MF_00528"/>
    </source>
</evidence>
<keyword evidence="4 9" id="KW-0546">Nucleotide metabolism</keyword>
<name>A0A167E7F1_9GAMM</name>
<dbReference type="PIRSF" id="PIRSF006305">
    <property type="entry name" value="Maf"/>
    <property type="match status" value="1"/>
</dbReference>
<comment type="function">
    <text evidence="6 9">Nucleoside triphosphate pyrophosphatase that hydrolyzes 7-methyl-GTP (m(7)GTP). May have a dual role in cell division arrest and in preventing the incorporation of modified nucleotides into cellular nucleic acids.</text>
</comment>
<keyword evidence="2 9" id="KW-0963">Cytoplasm</keyword>
<comment type="catalytic activity">
    <reaction evidence="5 9">
        <text>N(7)-methyl-GTP + H2O = N(7)-methyl-GMP + diphosphate + H(+)</text>
        <dbReference type="Rhea" id="RHEA:58744"/>
        <dbReference type="ChEBI" id="CHEBI:15377"/>
        <dbReference type="ChEBI" id="CHEBI:15378"/>
        <dbReference type="ChEBI" id="CHEBI:33019"/>
        <dbReference type="ChEBI" id="CHEBI:58285"/>
        <dbReference type="ChEBI" id="CHEBI:87133"/>
    </reaction>
</comment>
<evidence type="ECO:0000256" key="1">
    <source>
        <dbReference type="ARBA" id="ARBA00004496"/>
    </source>
</evidence>
<evidence type="ECO:0000313" key="11">
    <source>
        <dbReference type="Proteomes" id="UP000076503"/>
    </source>
</evidence>
<dbReference type="FunFam" id="3.90.950.10:FF:000005">
    <property type="entry name" value="7-methyl-GTP pyrophosphatase"/>
    <property type="match status" value="1"/>
</dbReference>
<comment type="similarity">
    <text evidence="7 9">Belongs to the Maf family. YceF subfamily.</text>
</comment>
<evidence type="ECO:0000256" key="7">
    <source>
        <dbReference type="ARBA" id="ARBA00060749"/>
    </source>
</evidence>
<protein>
    <recommendedName>
        <fullName evidence="8 9">7-methyl-GTP pyrophosphatase</fullName>
        <shortName evidence="9">m(7)GTP pyrophosphatase</shortName>
        <ecNumber evidence="9">3.6.1.-</ecNumber>
    </recommendedName>
</protein>
<dbReference type="Proteomes" id="UP000076503">
    <property type="component" value="Unassembled WGS sequence"/>
</dbReference>
<reference evidence="10 11" key="1">
    <citation type="submission" date="2013-07" db="EMBL/GenBank/DDBJ databases">
        <title>Comparative Genomic and Metabolomic Analysis of Twelve Strains of Pseudoalteromonas luteoviolacea.</title>
        <authorList>
            <person name="Vynne N.G."/>
            <person name="Mansson M."/>
            <person name="Gram L."/>
        </authorList>
    </citation>
    <scope>NUCLEOTIDE SEQUENCE [LARGE SCALE GENOMIC DNA]</scope>
    <source>
        <strain evidence="10 11">H33</strain>
    </source>
</reference>
<dbReference type="SUPFAM" id="SSF52972">
    <property type="entry name" value="ITPase-like"/>
    <property type="match status" value="1"/>
</dbReference>
<organism evidence="10 11">
    <name type="scientific">Pseudoalteromonas luteoviolacea H33</name>
    <dbReference type="NCBI Taxonomy" id="1365251"/>
    <lineage>
        <taxon>Bacteria</taxon>
        <taxon>Pseudomonadati</taxon>
        <taxon>Pseudomonadota</taxon>
        <taxon>Gammaproteobacteria</taxon>
        <taxon>Alteromonadales</taxon>
        <taxon>Pseudoalteromonadaceae</taxon>
        <taxon>Pseudoalteromonas</taxon>
    </lineage>
</organism>
<feature type="site" description="Important for substrate specificity" evidence="9">
    <location>
        <position position="167"/>
    </location>
</feature>
<dbReference type="PATRIC" id="fig|1365251.3.peg.2824"/>
<dbReference type="CDD" id="cd00555">
    <property type="entry name" value="Maf"/>
    <property type="match status" value="1"/>
</dbReference>
<evidence type="ECO:0000256" key="2">
    <source>
        <dbReference type="ARBA" id="ARBA00022490"/>
    </source>
</evidence>
<comment type="caution">
    <text evidence="9">Lacks conserved residue(s) required for the propagation of feature annotation.</text>
</comment>